<evidence type="ECO:0000313" key="7">
    <source>
        <dbReference type="EnsemblMetazoa" id="XP_037874368.1"/>
    </source>
</evidence>
<dbReference type="RefSeq" id="XP_037874368.1">
    <property type="nucleotide sequence ID" value="XM_038018440.2"/>
</dbReference>
<feature type="region of interest" description="Disordered" evidence="5">
    <location>
        <begin position="612"/>
        <end position="661"/>
    </location>
</feature>
<feature type="region of interest" description="Disordered" evidence="5">
    <location>
        <begin position="749"/>
        <end position="827"/>
    </location>
</feature>
<dbReference type="Proteomes" id="UP000005204">
    <property type="component" value="Unassembled WGS sequence"/>
</dbReference>
<evidence type="ECO:0000256" key="4">
    <source>
        <dbReference type="ARBA" id="ARBA00023242"/>
    </source>
</evidence>
<evidence type="ECO:0000256" key="5">
    <source>
        <dbReference type="SAM" id="MobiDB-lite"/>
    </source>
</evidence>
<keyword evidence="2" id="KW-0227">DNA damage</keyword>
<dbReference type="GeneID" id="101739324"/>
<feature type="compositionally biased region" description="Polar residues" evidence="5">
    <location>
        <begin position="308"/>
        <end position="332"/>
    </location>
</feature>
<reference evidence="8" key="1">
    <citation type="journal article" date="2008" name="Insect Biochem. Mol. Biol.">
        <title>The genome of a lepidopteran model insect, the silkworm Bombyx mori.</title>
        <authorList>
            <consortium name="International Silkworm Genome Consortium"/>
        </authorList>
    </citation>
    <scope>NUCLEOTIDE SEQUENCE [LARGE SCALE GENOMIC DNA]</scope>
    <source>
        <strain evidence="8">p50T</strain>
    </source>
</reference>
<feature type="compositionally biased region" description="Low complexity" evidence="5">
    <location>
        <begin position="287"/>
        <end position="301"/>
    </location>
</feature>
<protein>
    <recommendedName>
        <fullName evidence="6">Chromatin assembly factor 1 subunit A dimerization domain-containing protein</fullName>
    </recommendedName>
</protein>
<feature type="compositionally biased region" description="Basic and acidic residues" evidence="5">
    <location>
        <begin position="337"/>
        <end position="440"/>
    </location>
</feature>
<keyword evidence="4" id="KW-0539">Nucleus</keyword>
<evidence type="ECO:0000256" key="2">
    <source>
        <dbReference type="ARBA" id="ARBA00022763"/>
    </source>
</evidence>
<feature type="region of interest" description="Disordered" evidence="5">
    <location>
        <begin position="1"/>
        <end position="59"/>
    </location>
</feature>
<feature type="compositionally biased region" description="Polar residues" evidence="5">
    <location>
        <begin position="263"/>
        <end position="282"/>
    </location>
</feature>
<sequence>MKANKPLDETDVTPSKKKLKQARLPFKLISDISPKPKSPPTRKRKLSNSDTETVTKIGKISKENDVQELVIISDDESKDSKKMLSDDKIVNPYVKLVDVAWKKKQKLNSAKRKQIKKKNSTDLPKNDQNDTDEKSDEDKMNVDEPVDSPEKNVDMTILSNSTSRVTDNEIVILEDSSDQFDTKMKLEADIEPKANGRKSPRESKSNKIEQIEKSAEYQKSQKENPLKKRNEKDRESISSDELEEASDDRDKIAEKASAEIQKENNVTPKRSSRSATRIAQSNDAKKSPVSSLNESLSSDPTSPKHSRSSSVTNSQADESLNDSMSGRKNLTPKQLQKKLESAKKKEEREKEKQEREKKRQQEKDERARQKQEKEDMRKKEKEEKEEQRRKEKEEKEKQKELEKKIRDEKEEQKRKEKEEKEEQKRKEKEAKEEEKRKKQEALELEKQEQELKKKKTVEAFVNFFVPKQKSDKDQATVGSISKNNMLSSFTLKLDMRLAPTTRAELSDDKRHQLDNFIKEQKCKEHELYLKCLKDGNSKPLSTGKTWPLSDKDDDVMIIEDELPPIDAEDEIVACDQAPREKLRPKLLSFHENRRPPYWGTWRKKTTFVKPRKPFGQDEKQLDYEVDSDEEWEEEQEGESIDGSAVGSDDEQDGDEYEVDNEVFVPHGYLSDEEATMEDDDVLSLSPETQKARLKHLEDEFETEMKKPTEKLKPRMYGPLWESSDGGKPSKCVDALWNYFSKLAMVIDDPTPFLQPSSEPDEQEKKRVKKKKPVNSENSEQNNKSEKKKKPKSEEKEGKSPKVENKKIGPEKKNQPGINMFLTKLKSS</sequence>
<feature type="compositionally biased region" description="Basic and acidic residues" evidence="5">
    <location>
        <begin position="124"/>
        <end position="153"/>
    </location>
</feature>
<dbReference type="AlphaFoldDB" id="A0A8R2R8P3"/>
<dbReference type="Pfam" id="PF12253">
    <property type="entry name" value="CAF1A_dimeriz"/>
    <property type="match status" value="1"/>
</dbReference>
<comment type="subcellular location">
    <subcellularLocation>
        <location evidence="1">Nucleus</location>
    </subcellularLocation>
</comment>
<feature type="compositionally biased region" description="Basic residues" evidence="5">
    <location>
        <begin position="105"/>
        <end position="118"/>
    </location>
</feature>
<feature type="compositionally biased region" description="Acidic residues" evidence="5">
    <location>
        <begin position="647"/>
        <end position="660"/>
    </location>
</feature>
<dbReference type="GO" id="GO:0033186">
    <property type="term" value="C:CAF-1 complex"/>
    <property type="evidence" value="ECO:0007669"/>
    <property type="project" value="TreeGrafter"/>
</dbReference>
<dbReference type="InterPro" id="IPR022043">
    <property type="entry name" value="CAF1A_DD"/>
</dbReference>
<keyword evidence="3" id="KW-0234">DNA repair</keyword>
<dbReference type="KEGG" id="bmor:101739324"/>
<feature type="compositionally biased region" description="Acidic residues" evidence="5">
    <location>
        <begin position="623"/>
        <end position="639"/>
    </location>
</feature>
<accession>A0A8R2R8P3</accession>
<feature type="compositionally biased region" description="Basic and acidic residues" evidence="5">
    <location>
        <begin position="180"/>
        <end position="237"/>
    </location>
</feature>
<reference evidence="7" key="2">
    <citation type="submission" date="2022-06" db="UniProtKB">
        <authorList>
            <consortium name="EnsemblMetazoa"/>
        </authorList>
    </citation>
    <scope>IDENTIFICATION</scope>
    <source>
        <strain evidence="7">p50T (Dazao)</strain>
    </source>
</reference>
<dbReference type="GO" id="GO:0006281">
    <property type="term" value="P:DNA repair"/>
    <property type="evidence" value="ECO:0007669"/>
    <property type="project" value="UniProtKB-KW"/>
</dbReference>
<evidence type="ECO:0000259" key="6">
    <source>
        <dbReference type="Pfam" id="PF12253"/>
    </source>
</evidence>
<evidence type="ECO:0000256" key="3">
    <source>
        <dbReference type="ARBA" id="ARBA00023204"/>
    </source>
</evidence>
<evidence type="ECO:0000313" key="8">
    <source>
        <dbReference type="Proteomes" id="UP000005204"/>
    </source>
</evidence>
<feature type="region of interest" description="Disordered" evidence="5">
    <location>
        <begin position="105"/>
        <end position="440"/>
    </location>
</feature>
<proteinExistence type="predicted"/>
<feature type="compositionally biased region" description="Basic and acidic residues" evidence="5">
    <location>
        <begin position="791"/>
        <end position="813"/>
    </location>
</feature>
<dbReference type="GO" id="GO:0006334">
    <property type="term" value="P:nucleosome assembly"/>
    <property type="evidence" value="ECO:0007669"/>
    <property type="project" value="TreeGrafter"/>
</dbReference>
<evidence type="ECO:0000256" key="1">
    <source>
        <dbReference type="ARBA" id="ARBA00004123"/>
    </source>
</evidence>
<organism evidence="7 8">
    <name type="scientific">Bombyx mori</name>
    <name type="common">Silk moth</name>
    <dbReference type="NCBI Taxonomy" id="7091"/>
    <lineage>
        <taxon>Eukaryota</taxon>
        <taxon>Metazoa</taxon>
        <taxon>Ecdysozoa</taxon>
        <taxon>Arthropoda</taxon>
        <taxon>Hexapoda</taxon>
        <taxon>Insecta</taxon>
        <taxon>Pterygota</taxon>
        <taxon>Neoptera</taxon>
        <taxon>Endopterygota</taxon>
        <taxon>Lepidoptera</taxon>
        <taxon>Glossata</taxon>
        <taxon>Ditrysia</taxon>
        <taxon>Bombycoidea</taxon>
        <taxon>Bombycidae</taxon>
        <taxon>Bombycinae</taxon>
        <taxon>Bombyx</taxon>
    </lineage>
</organism>
<name>A0A8R2R8P3_BOMMO</name>
<dbReference type="GO" id="GO:0005634">
    <property type="term" value="C:nucleus"/>
    <property type="evidence" value="ECO:0007669"/>
    <property type="project" value="UniProtKB-SubCell"/>
</dbReference>
<keyword evidence="8" id="KW-1185">Reference proteome</keyword>
<dbReference type="PANTHER" id="PTHR15272">
    <property type="entry name" value="CHROMATIN ASSEMBLY FACTOR 1 SUBUNIT A CAF-1 SUBUNIT A"/>
    <property type="match status" value="1"/>
</dbReference>
<feature type="compositionally biased region" description="Basic and acidic residues" evidence="5">
    <location>
        <begin position="248"/>
        <end position="262"/>
    </location>
</feature>
<dbReference type="EnsemblMetazoa" id="XM_038018440.1">
    <property type="protein sequence ID" value="XP_037874368.1"/>
    <property type="gene ID" value="LOC101739324"/>
</dbReference>
<dbReference type="PANTHER" id="PTHR15272:SF0">
    <property type="entry name" value="CHROMATIN ASSEMBLY FACTOR 1 SUBUNIT A"/>
    <property type="match status" value="1"/>
</dbReference>
<feature type="domain" description="Chromatin assembly factor 1 subunit A dimerization" evidence="6">
    <location>
        <begin position="585"/>
        <end position="654"/>
    </location>
</feature>
<feature type="compositionally biased region" description="Acidic residues" evidence="5">
    <location>
        <begin position="238"/>
        <end position="247"/>
    </location>
</feature>